<gene>
    <name evidence="2" type="ORF">VKT23_013226</name>
</gene>
<dbReference type="InterPro" id="IPR036047">
    <property type="entry name" value="F-box-like_dom_sf"/>
</dbReference>
<name>A0ABR1J416_9AGAR</name>
<feature type="region of interest" description="Disordered" evidence="1">
    <location>
        <begin position="1"/>
        <end position="29"/>
    </location>
</feature>
<dbReference type="Gene3D" id="1.20.1280.50">
    <property type="match status" value="1"/>
</dbReference>
<dbReference type="Proteomes" id="UP001498398">
    <property type="component" value="Unassembled WGS sequence"/>
</dbReference>
<protein>
    <recommendedName>
        <fullName evidence="4">F-box domain-containing protein</fullName>
    </recommendedName>
</protein>
<keyword evidence="3" id="KW-1185">Reference proteome</keyword>
<dbReference type="SUPFAM" id="SSF52047">
    <property type="entry name" value="RNI-like"/>
    <property type="match status" value="1"/>
</dbReference>
<dbReference type="InterPro" id="IPR032675">
    <property type="entry name" value="LRR_dom_sf"/>
</dbReference>
<comment type="caution">
    <text evidence="2">The sequence shown here is derived from an EMBL/GenBank/DDBJ whole genome shotgun (WGS) entry which is preliminary data.</text>
</comment>
<proteinExistence type="predicted"/>
<dbReference type="EMBL" id="JBANRG010000035">
    <property type="protein sequence ID" value="KAK7449751.1"/>
    <property type="molecule type" value="Genomic_DNA"/>
</dbReference>
<evidence type="ECO:0000313" key="3">
    <source>
        <dbReference type="Proteomes" id="UP001498398"/>
    </source>
</evidence>
<evidence type="ECO:0008006" key="4">
    <source>
        <dbReference type="Google" id="ProtNLM"/>
    </source>
</evidence>
<evidence type="ECO:0000256" key="1">
    <source>
        <dbReference type="SAM" id="MobiDB-lite"/>
    </source>
</evidence>
<dbReference type="Gene3D" id="3.80.10.10">
    <property type="entry name" value="Ribonuclease Inhibitor"/>
    <property type="match status" value="1"/>
</dbReference>
<sequence>MALPGASLQVETGPGCEISQKPTKPGTSPSLPSEILLEIFAWACINPLNTWYTLDIPEGRTAAILSTVCHYWRGLVISTPSLWTSIRVFIPCNSTLQEIYSLVRLYLHMSGDKPLSVVWHCELDSPALLRRARLILSLLHDNCHRWEKASILMPVNEWKGLFSECSFDALTFIEFTPLFNFLSTPRVIAPKLQAMGFRGEIQRWPQKLPGHLWGSLTSLHFTFRHFSPLILPMLSASPALKCLTLSSFTFPAKVTIEPATSFLDTLTVIHVKSRDLVNLFRFLKTPRLRRLELYGQRSGCHQLSLEIAEVVRALKRNLETPSLLRELVLKGLEIGEVELVKALSTLSTLTSLTLYEVLPEDGAGTIGNDFLLGLTDFASLDRSRPCQKNLLLPNLEHLELRAFVQKPGHCIKEGLVQMIRSRYHPHRDDIHEVPVTNCLRSIALSLAGQESPNFIHELKDLREEGLKVIFFDSV</sequence>
<organism evidence="2 3">
    <name type="scientific">Marasmiellus scandens</name>
    <dbReference type="NCBI Taxonomy" id="2682957"/>
    <lineage>
        <taxon>Eukaryota</taxon>
        <taxon>Fungi</taxon>
        <taxon>Dikarya</taxon>
        <taxon>Basidiomycota</taxon>
        <taxon>Agaricomycotina</taxon>
        <taxon>Agaricomycetes</taxon>
        <taxon>Agaricomycetidae</taxon>
        <taxon>Agaricales</taxon>
        <taxon>Marasmiineae</taxon>
        <taxon>Omphalotaceae</taxon>
        <taxon>Marasmiellus</taxon>
    </lineage>
</organism>
<evidence type="ECO:0000313" key="2">
    <source>
        <dbReference type="EMBL" id="KAK7449751.1"/>
    </source>
</evidence>
<dbReference type="SUPFAM" id="SSF81383">
    <property type="entry name" value="F-box domain"/>
    <property type="match status" value="1"/>
</dbReference>
<feature type="compositionally biased region" description="Polar residues" evidence="1">
    <location>
        <begin position="20"/>
        <end position="29"/>
    </location>
</feature>
<accession>A0ABR1J416</accession>
<reference evidence="2 3" key="1">
    <citation type="submission" date="2024-01" db="EMBL/GenBank/DDBJ databases">
        <title>A draft genome for the cacao thread blight pathogen Marasmiellus scandens.</title>
        <authorList>
            <person name="Baruah I.K."/>
            <person name="Leung J."/>
            <person name="Bukari Y."/>
            <person name="Amoako-Attah I."/>
            <person name="Meinhardt L.W."/>
            <person name="Bailey B.A."/>
            <person name="Cohen S.P."/>
        </authorList>
    </citation>
    <scope>NUCLEOTIDE SEQUENCE [LARGE SCALE GENOMIC DNA]</scope>
    <source>
        <strain evidence="2 3">GH-19</strain>
    </source>
</reference>